<dbReference type="RefSeq" id="WP_158643121.1">
    <property type="nucleotide sequence ID" value="NZ_VLLB01000003.1"/>
</dbReference>
<feature type="transmembrane region" description="Helical" evidence="1">
    <location>
        <begin position="277"/>
        <end position="300"/>
    </location>
</feature>
<evidence type="ECO:0000313" key="3">
    <source>
        <dbReference type="Proteomes" id="UP000318431"/>
    </source>
</evidence>
<protein>
    <submittedName>
        <fullName evidence="2">Uncharacterized protein</fullName>
    </submittedName>
</protein>
<keyword evidence="1" id="KW-0812">Transmembrane</keyword>
<sequence>MTGTSETKRLQATKDGAVLVTTTTTVTEREIYEDREIIVQRLHAAYLTLTDEMSEFQAQWDSDPATAYLTSAREGLNAGGADWLDDQMELFSAKLWTDLGGKVKDAASTAYDRLGSYASRRYGLLQKELNKHIEHPEDTLYNWAWWQRAITAGAEEIGQQQLQQLRDAGQALKDTGHTVLETVEKARKIFKHRDAILNLPVLIANGQPRPIQAFVDTVLMDIDPKLAKAIRNDPNFPVVLEIIADHDSVLSYLSYMGLMIEAIPPNFYAYAAGKGGAYLMIEVVMLIVTALLSAGTAAAARITTLVARFAASSAKVVTANRKIKRATAAIQSFTRALEDLSTAVDELHTLGAKLVQARSKNLVVRGQTKTTLQAKKESIKRDKKCRLCGSTQHETPRFRPGTVEYR</sequence>
<comment type="caution">
    <text evidence="2">The sequence shown here is derived from an EMBL/GenBank/DDBJ whole genome shotgun (WGS) entry which is preliminary data.</text>
</comment>
<gene>
    <name evidence="2" type="ORF">IP91_01997</name>
</gene>
<evidence type="ECO:0000313" key="2">
    <source>
        <dbReference type="EMBL" id="TWI66186.1"/>
    </source>
</evidence>
<dbReference type="EMBL" id="VLLB01000003">
    <property type="protein sequence ID" value="TWI66186.1"/>
    <property type="molecule type" value="Genomic_DNA"/>
</dbReference>
<evidence type="ECO:0000256" key="1">
    <source>
        <dbReference type="SAM" id="Phobius"/>
    </source>
</evidence>
<keyword evidence="1" id="KW-0472">Membrane</keyword>
<name>A0A562RCN1_9BURK</name>
<dbReference type="Proteomes" id="UP000318431">
    <property type="component" value="Unassembled WGS sequence"/>
</dbReference>
<accession>A0A562RCN1</accession>
<keyword evidence="1" id="KW-1133">Transmembrane helix</keyword>
<keyword evidence="3" id="KW-1185">Reference proteome</keyword>
<dbReference type="OrthoDB" id="8738563at2"/>
<organism evidence="2 3">
    <name type="scientific">Pseudoduganella lurida</name>
    <dbReference type="NCBI Taxonomy" id="1036180"/>
    <lineage>
        <taxon>Bacteria</taxon>
        <taxon>Pseudomonadati</taxon>
        <taxon>Pseudomonadota</taxon>
        <taxon>Betaproteobacteria</taxon>
        <taxon>Burkholderiales</taxon>
        <taxon>Oxalobacteraceae</taxon>
        <taxon>Telluria group</taxon>
        <taxon>Pseudoduganella</taxon>
    </lineage>
</organism>
<proteinExistence type="predicted"/>
<dbReference type="AlphaFoldDB" id="A0A562RCN1"/>
<reference evidence="2 3" key="1">
    <citation type="journal article" date="2015" name="Stand. Genomic Sci.">
        <title>Genomic Encyclopedia of Bacterial and Archaeal Type Strains, Phase III: the genomes of soil and plant-associated and newly described type strains.</title>
        <authorList>
            <person name="Whitman W.B."/>
            <person name="Woyke T."/>
            <person name="Klenk H.P."/>
            <person name="Zhou Y."/>
            <person name="Lilburn T.G."/>
            <person name="Beck B.J."/>
            <person name="De Vos P."/>
            <person name="Vandamme P."/>
            <person name="Eisen J.A."/>
            <person name="Garrity G."/>
            <person name="Hugenholtz P."/>
            <person name="Kyrpides N.C."/>
        </authorList>
    </citation>
    <scope>NUCLEOTIDE SEQUENCE [LARGE SCALE GENOMIC DNA]</scope>
    <source>
        <strain evidence="2 3">CGMCC 1.10822</strain>
    </source>
</reference>